<dbReference type="Proteomes" id="UP000091820">
    <property type="component" value="Unassembled WGS sequence"/>
</dbReference>
<dbReference type="AlphaFoldDB" id="A0A1A9W032"/>
<proteinExistence type="predicted"/>
<reference evidence="4" key="1">
    <citation type="submission" date="2014-03" db="EMBL/GenBank/DDBJ databases">
        <authorList>
            <person name="Aksoy S."/>
            <person name="Warren W."/>
            <person name="Wilson R.K."/>
        </authorList>
    </citation>
    <scope>NUCLEOTIDE SEQUENCE [LARGE SCALE GENOMIC DNA]</scope>
    <source>
        <strain evidence="4">IAEA</strain>
    </source>
</reference>
<keyword evidence="4" id="KW-1185">Reference proteome</keyword>
<organism evidence="3 4">
    <name type="scientific">Glossina brevipalpis</name>
    <dbReference type="NCBI Taxonomy" id="37001"/>
    <lineage>
        <taxon>Eukaryota</taxon>
        <taxon>Metazoa</taxon>
        <taxon>Ecdysozoa</taxon>
        <taxon>Arthropoda</taxon>
        <taxon>Hexapoda</taxon>
        <taxon>Insecta</taxon>
        <taxon>Pterygota</taxon>
        <taxon>Neoptera</taxon>
        <taxon>Endopterygota</taxon>
        <taxon>Diptera</taxon>
        <taxon>Brachycera</taxon>
        <taxon>Muscomorpha</taxon>
        <taxon>Hippoboscoidea</taxon>
        <taxon>Glossinidae</taxon>
        <taxon>Glossina</taxon>
    </lineage>
</organism>
<protein>
    <submittedName>
        <fullName evidence="3">Uncharacterized protein</fullName>
    </submittedName>
</protein>
<evidence type="ECO:0000256" key="1">
    <source>
        <dbReference type="SAM" id="MobiDB-lite"/>
    </source>
</evidence>
<keyword evidence="2" id="KW-0472">Membrane</keyword>
<evidence type="ECO:0000313" key="4">
    <source>
        <dbReference type="Proteomes" id="UP000091820"/>
    </source>
</evidence>
<evidence type="ECO:0000313" key="3">
    <source>
        <dbReference type="EnsemblMetazoa" id="GBRI001151-PA"/>
    </source>
</evidence>
<sequence length="145" mass="16639">MEIKQTPCSENRRTRKKISEKSKNLLKSPGKQISIGYKSEKLKLEKSILPIRVTTLMPASNLLSCFNKLMCPYRHLLTLNVLIFLIFMSLINFANCVYINTGGNSQNQEEASLRFKRSYFEINNKVGSRQMSSRDTRSVGPPFRS</sequence>
<feature type="transmembrane region" description="Helical" evidence="2">
    <location>
        <begin position="76"/>
        <end position="94"/>
    </location>
</feature>
<feature type="region of interest" description="Disordered" evidence="1">
    <location>
        <begin position="1"/>
        <end position="21"/>
    </location>
</feature>
<name>A0A1A9W032_9MUSC</name>
<keyword evidence="2" id="KW-0812">Transmembrane</keyword>
<dbReference type="EnsemblMetazoa" id="GBRI001151-RA">
    <property type="protein sequence ID" value="GBRI001151-PA"/>
    <property type="gene ID" value="GBRI001151"/>
</dbReference>
<keyword evidence="2" id="KW-1133">Transmembrane helix</keyword>
<evidence type="ECO:0000256" key="2">
    <source>
        <dbReference type="SAM" id="Phobius"/>
    </source>
</evidence>
<reference evidence="3" key="2">
    <citation type="submission" date="2020-05" db="UniProtKB">
        <authorList>
            <consortium name="EnsemblMetazoa"/>
        </authorList>
    </citation>
    <scope>IDENTIFICATION</scope>
    <source>
        <strain evidence="3">IAEA</strain>
    </source>
</reference>
<accession>A0A1A9W032</accession>
<dbReference type="VEuPathDB" id="VectorBase:GBRI001151"/>